<dbReference type="GO" id="GO:0003677">
    <property type="term" value="F:DNA binding"/>
    <property type="evidence" value="ECO:0007669"/>
    <property type="project" value="UniProtKB-KW"/>
</dbReference>
<protein>
    <submittedName>
        <fullName evidence="5">Transcriptional regulator, AcrR family</fullName>
    </submittedName>
</protein>
<dbReference type="PANTHER" id="PTHR43479">
    <property type="entry name" value="ACREF/ENVCD OPERON REPRESSOR-RELATED"/>
    <property type="match status" value="1"/>
</dbReference>
<dbReference type="Pfam" id="PF16925">
    <property type="entry name" value="TetR_C_13"/>
    <property type="match status" value="1"/>
</dbReference>
<dbReference type="PROSITE" id="PS50977">
    <property type="entry name" value="HTH_TETR_2"/>
    <property type="match status" value="1"/>
</dbReference>
<dbReference type="Pfam" id="PF00440">
    <property type="entry name" value="TetR_N"/>
    <property type="match status" value="1"/>
</dbReference>
<name>A0A3B0T1U7_9ZZZZ</name>
<dbReference type="InterPro" id="IPR009057">
    <property type="entry name" value="Homeodomain-like_sf"/>
</dbReference>
<proteinExistence type="predicted"/>
<dbReference type="InterPro" id="IPR001647">
    <property type="entry name" value="HTH_TetR"/>
</dbReference>
<keyword evidence="1" id="KW-0805">Transcription regulation</keyword>
<evidence type="ECO:0000256" key="2">
    <source>
        <dbReference type="ARBA" id="ARBA00023125"/>
    </source>
</evidence>
<sequence>MGKNLKSMATIQRMQVIGLELFYKNGYYNTSVDDVLKELSLSKGAFYYHFDSKEDFFIQIVQNLLVRRTYSALIEPIEGHDNTLELITNCFENALETAVHNEMDYGFVLSNFINEFNGRNHEIMKHLNKIVKIWEVALVSAIQRGKFNGYIDRHVDVEGVAIYLMASYIGIRALMVETAPSARKYRFMSQLRFYFKSIEAKRTTV</sequence>
<dbReference type="EMBL" id="UOEL01000074">
    <property type="protein sequence ID" value="VAW11908.1"/>
    <property type="molecule type" value="Genomic_DNA"/>
</dbReference>
<evidence type="ECO:0000256" key="3">
    <source>
        <dbReference type="ARBA" id="ARBA00023163"/>
    </source>
</evidence>
<organism evidence="5">
    <name type="scientific">hydrothermal vent metagenome</name>
    <dbReference type="NCBI Taxonomy" id="652676"/>
    <lineage>
        <taxon>unclassified sequences</taxon>
        <taxon>metagenomes</taxon>
        <taxon>ecological metagenomes</taxon>
    </lineage>
</organism>
<dbReference type="Gene3D" id="1.10.357.10">
    <property type="entry name" value="Tetracycline Repressor, domain 2"/>
    <property type="match status" value="1"/>
</dbReference>
<gene>
    <name evidence="5" type="ORF">MNBD_BACTEROID03-2646</name>
</gene>
<dbReference type="PANTHER" id="PTHR43479:SF11">
    <property type="entry name" value="ACREF_ENVCD OPERON REPRESSOR-RELATED"/>
    <property type="match status" value="1"/>
</dbReference>
<keyword evidence="2" id="KW-0238">DNA-binding</keyword>
<dbReference type="InterPro" id="IPR011075">
    <property type="entry name" value="TetR_C"/>
</dbReference>
<evidence type="ECO:0000259" key="4">
    <source>
        <dbReference type="PROSITE" id="PS50977"/>
    </source>
</evidence>
<dbReference type="AlphaFoldDB" id="A0A3B0T1U7"/>
<dbReference type="SUPFAM" id="SSF46689">
    <property type="entry name" value="Homeodomain-like"/>
    <property type="match status" value="1"/>
</dbReference>
<evidence type="ECO:0000313" key="5">
    <source>
        <dbReference type="EMBL" id="VAW11908.1"/>
    </source>
</evidence>
<dbReference type="InterPro" id="IPR036271">
    <property type="entry name" value="Tet_transcr_reg_TetR-rel_C_sf"/>
</dbReference>
<keyword evidence="3" id="KW-0804">Transcription</keyword>
<evidence type="ECO:0000256" key="1">
    <source>
        <dbReference type="ARBA" id="ARBA00023015"/>
    </source>
</evidence>
<accession>A0A3B0T1U7</accession>
<reference evidence="5" key="1">
    <citation type="submission" date="2018-06" db="EMBL/GenBank/DDBJ databases">
        <authorList>
            <person name="Zhirakovskaya E."/>
        </authorList>
    </citation>
    <scope>NUCLEOTIDE SEQUENCE</scope>
</reference>
<feature type="domain" description="HTH tetR-type" evidence="4">
    <location>
        <begin position="8"/>
        <end position="68"/>
    </location>
</feature>
<dbReference type="SUPFAM" id="SSF48498">
    <property type="entry name" value="Tetracyclin repressor-like, C-terminal domain"/>
    <property type="match status" value="1"/>
</dbReference>
<dbReference type="PRINTS" id="PR00455">
    <property type="entry name" value="HTHTETR"/>
</dbReference>
<dbReference type="InterPro" id="IPR050624">
    <property type="entry name" value="HTH-type_Tx_Regulator"/>
</dbReference>